<dbReference type="FunFam" id="3.40.50.720:FF:000702">
    <property type="entry name" value="NADH dehydrogenase (Ubiquinone)"/>
    <property type="match status" value="1"/>
</dbReference>
<dbReference type="InterPro" id="IPR036291">
    <property type="entry name" value="NAD(P)-bd_dom_sf"/>
</dbReference>
<dbReference type="SUPFAM" id="SSF51735">
    <property type="entry name" value="NAD(P)-binding Rossmann-fold domains"/>
    <property type="match status" value="1"/>
</dbReference>
<dbReference type="Pfam" id="PF13460">
    <property type="entry name" value="NAD_binding_10"/>
    <property type="match status" value="1"/>
</dbReference>
<dbReference type="OrthoDB" id="9776313at2"/>
<keyword evidence="3" id="KW-1185">Reference proteome</keyword>
<evidence type="ECO:0000313" key="3">
    <source>
        <dbReference type="Proteomes" id="UP000183635"/>
    </source>
</evidence>
<evidence type="ECO:0000313" key="2">
    <source>
        <dbReference type="EMBL" id="SFH72798.1"/>
    </source>
</evidence>
<reference evidence="2 3" key="1">
    <citation type="submission" date="2016-10" db="EMBL/GenBank/DDBJ databases">
        <authorList>
            <person name="de Groot N.N."/>
        </authorList>
    </citation>
    <scope>NUCLEOTIDE SEQUENCE [LARGE SCALE GENOMIC DNA]</scope>
    <source>
        <strain evidence="2 3">DSM 8537</strain>
    </source>
</reference>
<dbReference type="EMBL" id="FOPU01000030">
    <property type="protein sequence ID" value="SFH72798.1"/>
    <property type="molecule type" value="Genomic_DNA"/>
</dbReference>
<dbReference type="InterPro" id="IPR016040">
    <property type="entry name" value="NAD(P)-bd_dom"/>
</dbReference>
<sequence length="332" mass="35408">MSATKLVTIYGGSGFLGRQIARTMAQQGWRIRVAVRRPNQAGVVRTYGAPGQVEPVPCNVRDDLSVTACMTDADAVINCVGIMVREGKNTFQAIHEEAAGRIARIAAQQGVRHFVHVSALGADPDSTSRYAASKGRGEAEVLAQRPDAVILRPSIIFGSDDRFYNRIAAMTRLGPILVVPGANTPVQPVYVEDVARAAALAAAGEAPPGIYELGGPDVLTMRDIAQQVLTATDRRRLIVGLPHVLAGIMGGVLDAGQVAVGGLLTNRLLTRDQARTLRLANRVGQDQGIRTFADLGIQPTAAPAVIAEYLWRFRPSGQYDAITATAKNLRDN</sequence>
<gene>
    <name evidence="2" type="ORF">SAMN04488021_13031</name>
</gene>
<dbReference type="PANTHER" id="PTHR12126">
    <property type="entry name" value="NADH-UBIQUINONE OXIDOREDUCTASE 39 KDA SUBUNIT-RELATED"/>
    <property type="match status" value="1"/>
</dbReference>
<dbReference type="InterPro" id="IPR051207">
    <property type="entry name" value="ComplexI_NDUFA9_subunit"/>
</dbReference>
<dbReference type="GO" id="GO:0044877">
    <property type="term" value="F:protein-containing complex binding"/>
    <property type="evidence" value="ECO:0007669"/>
    <property type="project" value="TreeGrafter"/>
</dbReference>
<protein>
    <submittedName>
        <fullName evidence="2">NADH dehydrogenase</fullName>
    </submittedName>
</protein>
<evidence type="ECO:0000259" key="1">
    <source>
        <dbReference type="Pfam" id="PF13460"/>
    </source>
</evidence>
<dbReference type="STRING" id="34004.SAMN04488021_13031"/>
<dbReference type="PANTHER" id="PTHR12126:SF11">
    <property type="entry name" value="NADH DEHYDROGENASE [UBIQUINONE] 1 ALPHA SUBCOMPLEX SUBUNIT 9, MITOCHONDRIAL"/>
    <property type="match status" value="1"/>
</dbReference>
<dbReference type="RefSeq" id="WP_074969392.1">
    <property type="nucleotide sequence ID" value="NZ_CBCRYP010000028.1"/>
</dbReference>
<feature type="domain" description="NAD(P)-binding" evidence="1">
    <location>
        <begin position="11"/>
        <end position="156"/>
    </location>
</feature>
<dbReference type="CDD" id="cd05271">
    <property type="entry name" value="NDUFA9_like_SDR_a"/>
    <property type="match status" value="1"/>
</dbReference>
<name>A0A1I3CE40_9RHOB</name>
<organism evidence="2 3">
    <name type="scientific">Paracoccus aminovorans</name>
    <dbReference type="NCBI Taxonomy" id="34004"/>
    <lineage>
        <taxon>Bacteria</taxon>
        <taxon>Pseudomonadati</taxon>
        <taxon>Pseudomonadota</taxon>
        <taxon>Alphaproteobacteria</taxon>
        <taxon>Rhodobacterales</taxon>
        <taxon>Paracoccaceae</taxon>
        <taxon>Paracoccus</taxon>
    </lineage>
</organism>
<accession>A0A1I3CE40</accession>
<dbReference type="Proteomes" id="UP000183635">
    <property type="component" value="Unassembled WGS sequence"/>
</dbReference>
<proteinExistence type="predicted"/>
<dbReference type="Gene3D" id="3.40.50.720">
    <property type="entry name" value="NAD(P)-binding Rossmann-like Domain"/>
    <property type="match status" value="1"/>
</dbReference>
<dbReference type="AlphaFoldDB" id="A0A1I3CE40"/>